<sequence>MRCAYYGNQLKGLMMLILPVLKQPISVPKKAAMEAFNRGVIAGLRDIGEEYKFVSLVEVKLADIVIFKALSPVMIGIVLQDPIVDVVMHSSPADTDMVLVDGVICGGTRRLRDIDIDIVTGHGKKGYE</sequence>
<accession>A0A8A3PHY6</accession>
<dbReference type="Proteomes" id="UP000672032">
    <property type="component" value="Chromosome 5"/>
</dbReference>
<reference evidence="1" key="1">
    <citation type="submission" date="2020-10" db="EMBL/GenBank/DDBJ databases">
        <title>Genome Sequence of Monilinia vaccinii-corymbosi Sheds Light on Mummy Berry Disease Infection of Blueberry and Mating Type.</title>
        <authorList>
            <person name="Yow A.G."/>
            <person name="Zhang Y."/>
            <person name="Bansal K."/>
            <person name="Eacker S.M."/>
            <person name="Sullivan S."/>
            <person name="Liachko I."/>
            <person name="Cubeta M.A."/>
            <person name="Rollins J.A."/>
            <person name="Ashrafi H."/>
        </authorList>
    </citation>
    <scope>NUCLEOTIDE SEQUENCE</scope>
    <source>
        <strain evidence="1">RL-1</strain>
    </source>
</reference>
<evidence type="ECO:0000313" key="2">
    <source>
        <dbReference type="Proteomes" id="UP000672032"/>
    </source>
</evidence>
<dbReference type="SUPFAM" id="SSF51338">
    <property type="entry name" value="Composite domain of metallo-dependent hydrolases"/>
    <property type="match status" value="1"/>
</dbReference>
<dbReference type="OrthoDB" id="194468at2759"/>
<gene>
    <name evidence="1" type="ORF">DSL72_007731</name>
</gene>
<name>A0A8A3PHY6_9HELO</name>
<protein>
    <recommendedName>
        <fullName evidence="3">Amidohydrolase-related domain-containing protein</fullName>
    </recommendedName>
</protein>
<organism evidence="1 2">
    <name type="scientific">Monilinia vaccinii-corymbosi</name>
    <dbReference type="NCBI Taxonomy" id="61207"/>
    <lineage>
        <taxon>Eukaryota</taxon>
        <taxon>Fungi</taxon>
        <taxon>Dikarya</taxon>
        <taxon>Ascomycota</taxon>
        <taxon>Pezizomycotina</taxon>
        <taxon>Leotiomycetes</taxon>
        <taxon>Helotiales</taxon>
        <taxon>Sclerotiniaceae</taxon>
        <taxon>Monilinia</taxon>
    </lineage>
</organism>
<dbReference type="InterPro" id="IPR011059">
    <property type="entry name" value="Metal-dep_hydrolase_composite"/>
</dbReference>
<dbReference type="Gene3D" id="2.30.40.10">
    <property type="entry name" value="Urease, subunit C, domain 1"/>
    <property type="match status" value="1"/>
</dbReference>
<evidence type="ECO:0008006" key="3">
    <source>
        <dbReference type="Google" id="ProtNLM"/>
    </source>
</evidence>
<dbReference type="AlphaFoldDB" id="A0A8A3PHY6"/>
<dbReference type="EMBL" id="CP063409">
    <property type="protein sequence ID" value="QSZ34872.1"/>
    <property type="molecule type" value="Genomic_DNA"/>
</dbReference>
<evidence type="ECO:0000313" key="1">
    <source>
        <dbReference type="EMBL" id="QSZ34872.1"/>
    </source>
</evidence>
<keyword evidence="2" id="KW-1185">Reference proteome</keyword>
<proteinExistence type="predicted"/>
<dbReference type="Gene3D" id="3.20.20.140">
    <property type="entry name" value="Metal-dependent hydrolases"/>
    <property type="match status" value="1"/>
</dbReference>
<dbReference type="GO" id="GO:0016810">
    <property type="term" value="F:hydrolase activity, acting on carbon-nitrogen (but not peptide) bonds"/>
    <property type="evidence" value="ECO:0007669"/>
    <property type="project" value="InterPro"/>
</dbReference>